<evidence type="ECO:0000313" key="2">
    <source>
        <dbReference type="Proteomes" id="UP001149860"/>
    </source>
</evidence>
<keyword evidence="2" id="KW-1185">Reference proteome</keyword>
<sequence length="66" mass="7531">MESITEEERKTLIVNSALQKKSRLQLSKEVGISEFTLRKVLDADSSVEVSNKTANLVRNWLKKNIL</sequence>
<protein>
    <submittedName>
        <fullName evidence="1">Uncharacterized protein</fullName>
    </submittedName>
</protein>
<gene>
    <name evidence="1" type="ORF">O0236_006730</name>
</gene>
<accession>A0ACD5DDK2</accession>
<dbReference type="Proteomes" id="UP001149860">
    <property type="component" value="Chromosome"/>
</dbReference>
<organism evidence="1 2">
    <name type="scientific">Lentilactobacillus terminaliae</name>
    <dbReference type="NCBI Taxonomy" id="3003483"/>
    <lineage>
        <taxon>Bacteria</taxon>
        <taxon>Bacillati</taxon>
        <taxon>Bacillota</taxon>
        <taxon>Bacilli</taxon>
        <taxon>Lactobacillales</taxon>
        <taxon>Lactobacillaceae</taxon>
        <taxon>Lentilactobacillus</taxon>
    </lineage>
</organism>
<reference evidence="1" key="1">
    <citation type="submission" date="2024-08" db="EMBL/GenBank/DDBJ databases">
        <title>Lentilactobacillus sp. nov., isolated from tree bark.</title>
        <authorList>
            <person name="Phuengjayaem S."/>
            <person name="Tanasupawat S."/>
        </authorList>
    </citation>
    <scope>NUCLEOTIDE SEQUENCE</scope>
    <source>
        <strain evidence="1">SPB1-3</strain>
    </source>
</reference>
<dbReference type="EMBL" id="CP168151">
    <property type="protein sequence ID" value="XFD39125.1"/>
    <property type="molecule type" value="Genomic_DNA"/>
</dbReference>
<evidence type="ECO:0000313" key="1">
    <source>
        <dbReference type="EMBL" id="XFD39125.1"/>
    </source>
</evidence>
<proteinExistence type="predicted"/>
<name>A0ACD5DDK2_9LACO</name>